<keyword evidence="1" id="KW-0831">Ubiquinone biosynthesis</keyword>
<dbReference type="GO" id="GO:0005737">
    <property type="term" value="C:cytoplasm"/>
    <property type="evidence" value="ECO:0007669"/>
    <property type="project" value="UniProtKB-SubCell"/>
</dbReference>
<evidence type="ECO:0000313" key="2">
    <source>
        <dbReference type="EMBL" id="EFV94087.1"/>
    </source>
</evidence>
<proteinExistence type="inferred from homology"/>
<dbReference type="HOGENOM" id="CLU_154412_3_2_4"/>
<sequence length="84" mass="9450">MEKQAFFQDFQQKVMDLIKASPAADIERNIKALMGQTFNKLELVSREEFDIQAALLQSLQARVDALEARLAQQADQRDGGQPNA</sequence>
<evidence type="ECO:0000256" key="1">
    <source>
        <dbReference type="HAMAP-Rule" id="MF_02216"/>
    </source>
</evidence>
<dbReference type="InterPro" id="IPR007475">
    <property type="entry name" value="UbiK"/>
</dbReference>
<comment type="similarity">
    <text evidence="1">Belongs to the UbiK family.</text>
</comment>
<comment type="function">
    <text evidence="1">Required for efficient ubiquinone (coenzyme Q) biosynthesis. UbiK is probably an accessory factor of Ubi enzymes and facilitates ubiquinone biosynthesis by acting as an assembly factor, a targeting factor, or both.</text>
</comment>
<dbReference type="Pfam" id="PF04380">
    <property type="entry name" value="BMFP"/>
    <property type="match status" value="1"/>
</dbReference>
<comment type="pathway">
    <text evidence="1">Cofactor biosynthesis; ubiquinone biosynthesis.</text>
</comment>
<dbReference type="GO" id="GO:0006744">
    <property type="term" value="P:ubiquinone biosynthetic process"/>
    <property type="evidence" value="ECO:0007669"/>
    <property type="project" value="UniProtKB-UniRule"/>
</dbReference>
<dbReference type="AlphaFoldDB" id="E7RZT8"/>
<keyword evidence="3" id="KW-1185">Reference proteome</keyword>
<dbReference type="HAMAP" id="MF_02216">
    <property type="entry name" value="UbiK"/>
    <property type="match status" value="1"/>
</dbReference>
<organism evidence="2 3">
    <name type="scientific">Lautropia mirabilis ATCC 51599</name>
    <dbReference type="NCBI Taxonomy" id="887898"/>
    <lineage>
        <taxon>Bacteria</taxon>
        <taxon>Pseudomonadati</taxon>
        <taxon>Pseudomonadota</taxon>
        <taxon>Betaproteobacteria</taxon>
        <taxon>Burkholderiales</taxon>
        <taxon>Burkholderiaceae</taxon>
        <taxon>Lautropia</taxon>
    </lineage>
</organism>
<reference evidence="2 3" key="1">
    <citation type="submission" date="2010-12" db="EMBL/GenBank/DDBJ databases">
        <authorList>
            <person name="Muzny D."/>
            <person name="Qin X."/>
            <person name="Deng J."/>
            <person name="Jiang H."/>
            <person name="Liu Y."/>
            <person name="Qu J."/>
            <person name="Song X.-Z."/>
            <person name="Zhang L."/>
            <person name="Thornton R."/>
            <person name="Coyle M."/>
            <person name="Francisco L."/>
            <person name="Jackson L."/>
            <person name="Javaid M."/>
            <person name="Korchina V."/>
            <person name="Kovar C."/>
            <person name="Mata R."/>
            <person name="Mathew T."/>
            <person name="Ngo R."/>
            <person name="Nguyen L."/>
            <person name="Nguyen N."/>
            <person name="Okwuonu G."/>
            <person name="Ongeri F."/>
            <person name="Pham C."/>
            <person name="Simmons D."/>
            <person name="Wilczek-Boney K."/>
            <person name="Hale W."/>
            <person name="Jakkamsetti A."/>
            <person name="Pham P."/>
            <person name="Ruth R."/>
            <person name="San Lucas F."/>
            <person name="Warren J."/>
            <person name="Zhang J."/>
            <person name="Zhao Z."/>
            <person name="Zhou C."/>
            <person name="Zhu D."/>
            <person name="Lee S."/>
            <person name="Bess C."/>
            <person name="Blankenburg K."/>
            <person name="Forbes L."/>
            <person name="Fu Q."/>
            <person name="Gubbala S."/>
            <person name="Hirani K."/>
            <person name="Jayaseelan J.C."/>
            <person name="Lara F."/>
            <person name="Munidasa M."/>
            <person name="Palculict T."/>
            <person name="Patil S."/>
            <person name="Pu L.-L."/>
            <person name="Saada N."/>
            <person name="Tang L."/>
            <person name="Weissenberger G."/>
            <person name="Zhu Y."/>
            <person name="Hemphill L."/>
            <person name="Shang Y."/>
            <person name="Youmans B."/>
            <person name="Ayvaz T."/>
            <person name="Ross M."/>
            <person name="Santibanez J."/>
            <person name="Aqrawi P."/>
            <person name="Gross S."/>
            <person name="Joshi V."/>
            <person name="Fowler G."/>
            <person name="Nazareth L."/>
            <person name="Reid J."/>
            <person name="Worley K."/>
            <person name="Petrosino J."/>
            <person name="Highlander S."/>
            <person name="Gibbs R."/>
        </authorList>
    </citation>
    <scope>NUCLEOTIDE SEQUENCE [LARGE SCALE GENOMIC DNA]</scope>
    <source>
        <strain evidence="2 3">ATCC 51599</strain>
    </source>
</reference>
<dbReference type="eggNOG" id="COG2960">
    <property type="taxonomic scope" value="Bacteria"/>
</dbReference>
<gene>
    <name evidence="1" type="primary">ubiK</name>
    <name evidence="2" type="ORF">HMPREF0551_2202</name>
</gene>
<dbReference type="Proteomes" id="UP000011021">
    <property type="component" value="Unassembled WGS sequence"/>
</dbReference>
<name>E7RZT8_9BURK</name>
<dbReference type="STRING" id="887898.HMPREF0551_2202"/>
<comment type="subcellular location">
    <subcellularLocation>
        <location evidence="1">Cytoplasm</location>
    </subcellularLocation>
</comment>
<dbReference type="RefSeq" id="WP_005674603.1">
    <property type="nucleotide sequence ID" value="NZ_CP146288.1"/>
</dbReference>
<dbReference type="UniPathway" id="UPA00232"/>
<protein>
    <recommendedName>
        <fullName evidence="1">Ubiquinone biosynthesis accessory factor UbiK</fullName>
    </recommendedName>
</protein>
<accession>E7RZT8</accession>
<evidence type="ECO:0000313" key="3">
    <source>
        <dbReference type="Proteomes" id="UP000011021"/>
    </source>
</evidence>
<keyword evidence="1" id="KW-0963">Cytoplasm</keyword>
<dbReference type="EMBL" id="AEQP01000022">
    <property type="protein sequence ID" value="EFV94087.1"/>
    <property type="molecule type" value="Genomic_DNA"/>
</dbReference>
<dbReference type="PANTHER" id="PTHR38040:SF1">
    <property type="entry name" value="UBIQUINONE BIOSYNTHESIS ACCESSORY FACTOR UBIK"/>
    <property type="match status" value="1"/>
</dbReference>
<comment type="caution">
    <text evidence="2">The sequence shown here is derived from an EMBL/GenBank/DDBJ whole genome shotgun (WGS) entry which is preliminary data.</text>
</comment>
<dbReference type="PANTHER" id="PTHR38040">
    <property type="entry name" value="UBIQUINONE BIOSYNTHESIS ACCESSORY FACTOR UBIK"/>
    <property type="match status" value="1"/>
</dbReference>